<dbReference type="PANTHER" id="PTHR45794:SF1">
    <property type="entry name" value="LEUCINE--TRNA LIGASE, CYTOPLASMIC"/>
    <property type="match status" value="1"/>
</dbReference>
<protein>
    <submittedName>
        <fullName evidence="2">Leucine--tRNA ligase, cytoplasmic</fullName>
    </submittedName>
</protein>
<dbReference type="EMBL" id="BLXT01000847">
    <property type="protein sequence ID" value="GFN80921.1"/>
    <property type="molecule type" value="Genomic_DNA"/>
</dbReference>
<proteinExistence type="inferred from homology"/>
<dbReference type="PANTHER" id="PTHR45794">
    <property type="entry name" value="LEUCYL-TRNA SYNTHETASE"/>
    <property type="match status" value="1"/>
</dbReference>
<keyword evidence="3" id="KW-1185">Reference proteome</keyword>
<dbReference type="GO" id="GO:0005524">
    <property type="term" value="F:ATP binding"/>
    <property type="evidence" value="ECO:0007669"/>
    <property type="project" value="InterPro"/>
</dbReference>
<dbReference type="AlphaFoldDB" id="A0AAV3YEN9"/>
<evidence type="ECO:0000313" key="3">
    <source>
        <dbReference type="Proteomes" id="UP000735302"/>
    </source>
</evidence>
<name>A0AAV3YEN9_9GAST</name>
<evidence type="ECO:0000313" key="2">
    <source>
        <dbReference type="EMBL" id="GFN80921.1"/>
    </source>
</evidence>
<evidence type="ECO:0000256" key="1">
    <source>
        <dbReference type="ARBA" id="ARBA00005594"/>
    </source>
</evidence>
<comment type="caution">
    <text evidence="2">The sequence shown here is derived from an EMBL/GenBank/DDBJ whole genome shotgun (WGS) entry which is preliminary data.</text>
</comment>
<comment type="similarity">
    <text evidence="1">Belongs to the class-I aminoacyl-tRNA synthetase family.</text>
</comment>
<sequence length="159" mass="17703">MWAAWPEAGEVDVRLIHASEYLDSCLKDFAEKKAAYSISSKIGEASNQFPCSETLALEYVNLGDHANELMTFVEKVKKNVEMHGLKALDASSNVDEMNVLRTNSVFIAKILGLESVDERSVEDASDDIKEICCPGKPCITFYTKVSISLSFLQLTKLRF</sequence>
<dbReference type="GO" id="GO:0006429">
    <property type="term" value="P:leucyl-tRNA aminoacylation"/>
    <property type="evidence" value="ECO:0007669"/>
    <property type="project" value="InterPro"/>
</dbReference>
<gene>
    <name evidence="2" type="ORF">PoB_000742700</name>
</gene>
<dbReference type="GO" id="GO:0004823">
    <property type="term" value="F:leucine-tRNA ligase activity"/>
    <property type="evidence" value="ECO:0007669"/>
    <property type="project" value="InterPro"/>
</dbReference>
<dbReference type="Proteomes" id="UP000735302">
    <property type="component" value="Unassembled WGS sequence"/>
</dbReference>
<reference evidence="2 3" key="1">
    <citation type="journal article" date="2021" name="Elife">
        <title>Chloroplast acquisition without the gene transfer in kleptoplastic sea slugs, Plakobranchus ocellatus.</title>
        <authorList>
            <person name="Maeda T."/>
            <person name="Takahashi S."/>
            <person name="Yoshida T."/>
            <person name="Shimamura S."/>
            <person name="Takaki Y."/>
            <person name="Nagai Y."/>
            <person name="Toyoda A."/>
            <person name="Suzuki Y."/>
            <person name="Arimoto A."/>
            <person name="Ishii H."/>
            <person name="Satoh N."/>
            <person name="Nishiyama T."/>
            <person name="Hasebe M."/>
            <person name="Maruyama T."/>
            <person name="Minagawa J."/>
            <person name="Obokata J."/>
            <person name="Shigenobu S."/>
        </authorList>
    </citation>
    <scope>NUCLEOTIDE SEQUENCE [LARGE SCALE GENOMIC DNA]</scope>
</reference>
<accession>A0AAV3YEN9</accession>
<organism evidence="2 3">
    <name type="scientific">Plakobranchus ocellatus</name>
    <dbReference type="NCBI Taxonomy" id="259542"/>
    <lineage>
        <taxon>Eukaryota</taxon>
        <taxon>Metazoa</taxon>
        <taxon>Spiralia</taxon>
        <taxon>Lophotrochozoa</taxon>
        <taxon>Mollusca</taxon>
        <taxon>Gastropoda</taxon>
        <taxon>Heterobranchia</taxon>
        <taxon>Euthyneura</taxon>
        <taxon>Panpulmonata</taxon>
        <taxon>Sacoglossa</taxon>
        <taxon>Placobranchoidea</taxon>
        <taxon>Plakobranchidae</taxon>
        <taxon>Plakobranchus</taxon>
    </lineage>
</organism>
<keyword evidence="2" id="KW-0436">Ligase</keyword>
<dbReference type="InterPro" id="IPR004493">
    <property type="entry name" value="Leu-tRNA-synth_Ia_arc/euk"/>
</dbReference>